<evidence type="ECO:0000313" key="2">
    <source>
        <dbReference type="EMBL" id="CAH2011973.1"/>
    </source>
</evidence>
<comment type="caution">
    <text evidence="2">The sequence shown here is derived from an EMBL/GenBank/DDBJ whole genome shotgun (WGS) entry which is preliminary data.</text>
</comment>
<proteinExistence type="predicted"/>
<gene>
    <name evidence="2" type="ORF">ACAOBT_LOCUS32533</name>
</gene>
<feature type="compositionally biased region" description="Polar residues" evidence="1">
    <location>
        <begin position="35"/>
        <end position="49"/>
    </location>
</feature>
<feature type="compositionally biased region" description="Basic and acidic residues" evidence="1">
    <location>
        <begin position="82"/>
        <end position="92"/>
    </location>
</feature>
<name>A0A9P0M9N4_ACAOB</name>
<sequence length="113" mass="12762">MERNLETTPPSSTKSLEAGEENELLIDQNIRLSHRSTSTPTAANPSQRIISPEMIRPFSKAGPRQNTKRNNRKMSSAIVTDSPERNNIEEKEYSAKKPKVTVEKMTTYISCLQ</sequence>
<dbReference type="EMBL" id="CAKOFQ010008130">
    <property type="protein sequence ID" value="CAH2011973.1"/>
    <property type="molecule type" value="Genomic_DNA"/>
</dbReference>
<evidence type="ECO:0000313" key="3">
    <source>
        <dbReference type="Proteomes" id="UP001152888"/>
    </source>
</evidence>
<dbReference type="AlphaFoldDB" id="A0A9P0M9N4"/>
<keyword evidence="3" id="KW-1185">Reference proteome</keyword>
<organism evidence="2 3">
    <name type="scientific">Acanthoscelides obtectus</name>
    <name type="common">Bean weevil</name>
    <name type="synonym">Bruchus obtectus</name>
    <dbReference type="NCBI Taxonomy" id="200917"/>
    <lineage>
        <taxon>Eukaryota</taxon>
        <taxon>Metazoa</taxon>
        <taxon>Ecdysozoa</taxon>
        <taxon>Arthropoda</taxon>
        <taxon>Hexapoda</taxon>
        <taxon>Insecta</taxon>
        <taxon>Pterygota</taxon>
        <taxon>Neoptera</taxon>
        <taxon>Endopterygota</taxon>
        <taxon>Coleoptera</taxon>
        <taxon>Polyphaga</taxon>
        <taxon>Cucujiformia</taxon>
        <taxon>Chrysomeloidea</taxon>
        <taxon>Chrysomelidae</taxon>
        <taxon>Bruchinae</taxon>
        <taxon>Bruchini</taxon>
        <taxon>Acanthoscelides</taxon>
    </lineage>
</organism>
<protein>
    <submittedName>
        <fullName evidence="2">Uncharacterized protein</fullName>
    </submittedName>
</protein>
<dbReference type="Proteomes" id="UP001152888">
    <property type="component" value="Unassembled WGS sequence"/>
</dbReference>
<feature type="compositionally biased region" description="Polar residues" evidence="1">
    <location>
        <begin position="1"/>
        <end position="15"/>
    </location>
</feature>
<feature type="region of interest" description="Disordered" evidence="1">
    <location>
        <begin position="1"/>
        <end position="92"/>
    </location>
</feature>
<reference evidence="2" key="1">
    <citation type="submission" date="2022-03" db="EMBL/GenBank/DDBJ databases">
        <authorList>
            <person name="Sayadi A."/>
        </authorList>
    </citation>
    <scope>NUCLEOTIDE SEQUENCE</scope>
</reference>
<accession>A0A9P0M9N4</accession>
<evidence type="ECO:0000256" key="1">
    <source>
        <dbReference type="SAM" id="MobiDB-lite"/>
    </source>
</evidence>
<dbReference type="OrthoDB" id="6782041at2759"/>